<sequence>MTELKKYPVVRPLKLTDKLVDESLDDLTEDERYEFRTIADFTVKQALEAFPDDRVTFAQFVKAHLCHGNILFLLRMVKTGFRLEKCYVCGYSNFFNGGSANCFLDFMNYYIFFNIAYKLGDVATLPVHFPEVSQQTYKWRQGETVVTHDYTIQKESEYYLSFAKKMRDSIAAGDSTLSSGEFLTWDDVKEHCKYLFATIYKFIAVDIFSAKEYPTIPKKKGERGLETSFPATAYVKGYFDVAAKEFAEYW</sequence>
<keyword evidence="2" id="KW-1185">Reference proteome</keyword>
<protein>
    <submittedName>
        <fullName evidence="1">Uncharacterized protein</fullName>
    </submittedName>
</protein>
<gene>
    <name evidence="1" type="ORF">ADUPG1_006615</name>
</gene>
<comment type="caution">
    <text evidence="1">The sequence shown here is derived from an EMBL/GenBank/DDBJ whole genome shotgun (WGS) entry which is preliminary data.</text>
</comment>
<name>A0ABQ5KLT3_9EUKA</name>
<reference evidence="1" key="1">
    <citation type="submission" date="2022-03" db="EMBL/GenBank/DDBJ databases">
        <title>Draft genome sequence of Aduncisulcus paluster, a free-living microaerophilic Fornicata.</title>
        <authorList>
            <person name="Yuyama I."/>
            <person name="Kume K."/>
            <person name="Tamura T."/>
            <person name="Inagaki Y."/>
            <person name="Hashimoto T."/>
        </authorList>
    </citation>
    <scope>NUCLEOTIDE SEQUENCE</scope>
    <source>
        <strain evidence="1">NY0171</strain>
    </source>
</reference>
<dbReference type="Proteomes" id="UP001057375">
    <property type="component" value="Unassembled WGS sequence"/>
</dbReference>
<proteinExistence type="predicted"/>
<evidence type="ECO:0000313" key="1">
    <source>
        <dbReference type="EMBL" id="GKT32458.1"/>
    </source>
</evidence>
<dbReference type="EMBL" id="BQXS01009991">
    <property type="protein sequence ID" value="GKT32458.1"/>
    <property type="molecule type" value="Genomic_DNA"/>
</dbReference>
<accession>A0ABQ5KLT3</accession>
<evidence type="ECO:0000313" key="2">
    <source>
        <dbReference type="Proteomes" id="UP001057375"/>
    </source>
</evidence>
<organism evidence="1 2">
    <name type="scientific">Aduncisulcus paluster</name>
    <dbReference type="NCBI Taxonomy" id="2918883"/>
    <lineage>
        <taxon>Eukaryota</taxon>
        <taxon>Metamonada</taxon>
        <taxon>Carpediemonas-like organisms</taxon>
        <taxon>Aduncisulcus</taxon>
    </lineage>
</organism>